<dbReference type="InterPro" id="IPR029058">
    <property type="entry name" value="AB_hydrolase_fold"/>
</dbReference>
<evidence type="ECO:0000313" key="2">
    <source>
        <dbReference type="EMBL" id="UWZ80834.1"/>
    </source>
</evidence>
<dbReference type="InterPro" id="IPR051044">
    <property type="entry name" value="MAG_DAG_Lipase"/>
</dbReference>
<organism evidence="2 3">
    <name type="scientific">Geoalkalibacter halelectricus</name>
    <dbReference type="NCBI Taxonomy" id="2847045"/>
    <lineage>
        <taxon>Bacteria</taxon>
        <taxon>Pseudomonadati</taxon>
        <taxon>Thermodesulfobacteriota</taxon>
        <taxon>Desulfuromonadia</taxon>
        <taxon>Desulfuromonadales</taxon>
        <taxon>Geoalkalibacteraceae</taxon>
        <taxon>Geoalkalibacter</taxon>
    </lineage>
</organism>
<dbReference type="EMBL" id="CP092109">
    <property type="protein sequence ID" value="UWZ80834.1"/>
    <property type="molecule type" value="Genomic_DNA"/>
</dbReference>
<dbReference type="InterPro" id="IPR022742">
    <property type="entry name" value="Hydrolase_4"/>
</dbReference>
<dbReference type="RefSeq" id="WP_260749200.1">
    <property type="nucleotide sequence ID" value="NZ_CP092109.1"/>
</dbReference>
<dbReference type="Pfam" id="PF12146">
    <property type="entry name" value="Hydrolase_4"/>
    <property type="match status" value="1"/>
</dbReference>
<dbReference type="Proteomes" id="UP001060414">
    <property type="component" value="Chromosome"/>
</dbReference>
<protein>
    <submittedName>
        <fullName evidence="2">Alpha/beta fold hydrolase</fullName>
    </submittedName>
</protein>
<dbReference type="PANTHER" id="PTHR11614">
    <property type="entry name" value="PHOSPHOLIPASE-RELATED"/>
    <property type="match status" value="1"/>
</dbReference>
<gene>
    <name evidence="2" type="ORF">L9S41_05380</name>
</gene>
<feature type="domain" description="Serine aminopeptidase S33" evidence="1">
    <location>
        <begin position="31"/>
        <end position="230"/>
    </location>
</feature>
<proteinExistence type="predicted"/>
<evidence type="ECO:0000313" key="3">
    <source>
        <dbReference type="Proteomes" id="UP001060414"/>
    </source>
</evidence>
<accession>A0ABY5ZQQ1</accession>
<dbReference type="GO" id="GO:0016787">
    <property type="term" value="F:hydrolase activity"/>
    <property type="evidence" value="ECO:0007669"/>
    <property type="project" value="UniProtKB-KW"/>
</dbReference>
<reference evidence="2" key="1">
    <citation type="journal article" date="2022" name="Environ. Microbiol.">
        <title>Geoalkalibacter halelectricus SAP #1 sp. nov. possessing extracellular electron transfer and mineral#reducing capabilities from a haloalkaline environment.</title>
        <authorList>
            <person name="Yadav S."/>
            <person name="Singh R."/>
            <person name="Sundharam S.S."/>
            <person name="Chaudhary S."/>
            <person name="Krishnamurthi S."/>
            <person name="Patil S.A."/>
        </authorList>
    </citation>
    <scope>NUCLEOTIDE SEQUENCE</scope>
    <source>
        <strain evidence="2">SAP-1</strain>
    </source>
</reference>
<dbReference type="SUPFAM" id="SSF53474">
    <property type="entry name" value="alpha/beta-Hydrolases"/>
    <property type="match status" value="1"/>
</dbReference>
<keyword evidence="3" id="KW-1185">Reference proteome</keyword>
<sequence>MHCLIDDEIARARAEGCAHEENLPFVLGSGAARRAVLLVHGFSGSPWEMRPLGTYLAGRGFLVYGLRLPGHGTSPEDLAGRTMEEWLEVVRDGLARLRTTGYRVAGVGQSTGALLLLMAALETTPAALVLLSPFLQVRHRLAPAAGLLRYVRSYQHTAVTPQNLPFYYARRPVEGMHQINRLTRRLRPRLPQLQSPTLVVSAQGDQTVLVPSAMKLFQLLGSPHKEYHLFGPEAPHVLTTPDNPRQGETLTLTASFLAAAHPRHPSPIF</sequence>
<dbReference type="Gene3D" id="3.40.50.1820">
    <property type="entry name" value="alpha/beta hydrolase"/>
    <property type="match status" value="1"/>
</dbReference>
<name>A0ABY5ZQQ1_9BACT</name>
<keyword evidence="2" id="KW-0378">Hydrolase</keyword>
<evidence type="ECO:0000259" key="1">
    <source>
        <dbReference type="Pfam" id="PF12146"/>
    </source>
</evidence>